<evidence type="ECO:0000256" key="1">
    <source>
        <dbReference type="SAM" id="MobiDB-lite"/>
    </source>
</evidence>
<evidence type="ECO:0000313" key="2">
    <source>
        <dbReference type="EMBL" id="NNJ25458.1"/>
    </source>
</evidence>
<proteinExistence type="predicted"/>
<protein>
    <submittedName>
        <fullName evidence="2">Uncharacterized protein</fullName>
    </submittedName>
</protein>
<dbReference type="EMBL" id="WTPX01000037">
    <property type="protein sequence ID" value="NNJ25458.1"/>
    <property type="molecule type" value="Genomic_DNA"/>
</dbReference>
<gene>
    <name evidence="2" type="ORF">LzC2_15280</name>
</gene>
<organism evidence="2 3">
    <name type="scientific">Alienimonas chondri</name>
    <dbReference type="NCBI Taxonomy" id="2681879"/>
    <lineage>
        <taxon>Bacteria</taxon>
        <taxon>Pseudomonadati</taxon>
        <taxon>Planctomycetota</taxon>
        <taxon>Planctomycetia</taxon>
        <taxon>Planctomycetales</taxon>
        <taxon>Planctomycetaceae</taxon>
        <taxon>Alienimonas</taxon>
    </lineage>
</organism>
<dbReference type="Proteomes" id="UP000609651">
    <property type="component" value="Unassembled WGS sequence"/>
</dbReference>
<accession>A0ABX1VCG5</accession>
<reference evidence="2 3" key="1">
    <citation type="journal article" date="2020" name="Syst. Appl. Microbiol.">
        <title>Alienimonas chondri sp. nov., a novel planctomycete isolated from the biofilm of the red alga Chondrus crispus.</title>
        <authorList>
            <person name="Vitorino I."/>
            <person name="Albuquerque L."/>
            <person name="Wiegand S."/>
            <person name="Kallscheuer N."/>
            <person name="da Costa M.S."/>
            <person name="Lobo-da-Cunha A."/>
            <person name="Jogler C."/>
            <person name="Lage O.M."/>
        </authorList>
    </citation>
    <scope>NUCLEOTIDE SEQUENCE [LARGE SCALE GENOMIC DNA]</scope>
    <source>
        <strain evidence="2 3">LzC2</strain>
    </source>
</reference>
<evidence type="ECO:0000313" key="3">
    <source>
        <dbReference type="Proteomes" id="UP000609651"/>
    </source>
</evidence>
<sequence length="185" mass="19440">MLPLALLLTATAFDDALPGAATLPGAVRLEVTNTVTVNGGPGVVSNESIETTVAAAGSFQTRIVDGDRTRTFSGTVEPARAPIGPARYLIRFRYRDATIRGSEPSRLVVEKQPSYDVHSLNTSLYAVSFGEPTPCGRGLTRRDDTDTGTVSTKSVVSVTLLAEPTPHQIPGPMLEGPDAEPVPAP</sequence>
<comment type="caution">
    <text evidence="2">The sequence shown here is derived from an EMBL/GenBank/DDBJ whole genome shotgun (WGS) entry which is preliminary data.</text>
</comment>
<name>A0ABX1VCG5_9PLAN</name>
<dbReference type="RefSeq" id="WP_171185493.1">
    <property type="nucleotide sequence ID" value="NZ_WTPX01000037.1"/>
</dbReference>
<keyword evidence="3" id="KW-1185">Reference proteome</keyword>
<feature type="region of interest" description="Disordered" evidence="1">
    <location>
        <begin position="165"/>
        <end position="185"/>
    </location>
</feature>